<sequence>MASVSAILKQVKRRLHLKNCLVRECLAEFLGTFLVIFIGGAAVAQVQTTSKGAYLSINIGYGVGVMFGIYAAGGVSGAHLNPAISICFCVLGKLPWWKLPFYILSQTFGAFVGAAVIFTMYYDSIMHFTGGELIADGATLATGGIFATYPAVYLTTRNGFIDQVVATAVLLLVILSLNDSRNNEPPAFLKPILIGTLVLVIGVAMGSNCGYAINPARDFGPRLFSYLVGYGSQVFTAGDSWWWVPIVAPVLGGLLGCFLYKILIEIHHDDPEEHSQQPAADLELPTIDSSSREQ</sequence>
<dbReference type="PRINTS" id="PR00783">
    <property type="entry name" value="MINTRINSICP"/>
</dbReference>
<feature type="transmembrane region" description="Helical" evidence="11">
    <location>
        <begin position="192"/>
        <end position="213"/>
    </location>
</feature>
<dbReference type="InterPro" id="IPR050363">
    <property type="entry name" value="MIP/Aquaporin"/>
</dbReference>
<evidence type="ECO:0000256" key="11">
    <source>
        <dbReference type="SAM" id="Phobius"/>
    </source>
</evidence>
<feature type="transmembrane region" description="Helical" evidence="11">
    <location>
        <begin position="103"/>
        <end position="121"/>
    </location>
</feature>
<name>V9KYY4_CALMI</name>
<evidence type="ECO:0000256" key="9">
    <source>
        <dbReference type="RuleBase" id="RU000477"/>
    </source>
</evidence>
<keyword evidence="5 11" id="KW-1133">Transmembrane helix</keyword>
<evidence type="ECO:0000256" key="5">
    <source>
        <dbReference type="ARBA" id="ARBA00022989"/>
    </source>
</evidence>
<dbReference type="GO" id="GO:0016323">
    <property type="term" value="C:basolateral plasma membrane"/>
    <property type="evidence" value="ECO:0007669"/>
    <property type="project" value="TreeGrafter"/>
</dbReference>
<dbReference type="PANTHER" id="PTHR43829">
    <property type="entry name" value="AQUAPORIN OR AQUAGLYCEROPORIN RELATED"/>
    <property type="match status" value="1"/>
</dbReference>
<keyword evidence="3 9" id="KW-0813">Transport</keyword>
<dbReference type="CTD" id="100034395"/>
<comment type="similarity">
    <text evidence="2 9">Belongs to the MIP/aquaporin (TC 1.A.8) family.</text>
</comment>
<dbReference type="KEGG" id="cmk:103172815"/>
<evidence type="ECO:0000256" key="4">
    <source>
        <dbReference type="ARBA" id="ARBA00022692"/>
    </source>
</evidence>
<reference evidence="12" key="1">
    <citation type="journal article" date="2014" name="Nature">
        <title>Elephant shark genome provides unique insights into gnathostome evolution.</title>
        <authorList>
            <consortium name="International Elephant Shark Genome Sequencing Consortium"/>
            <person name="Venkatesh B."/>
            <person name="Lee A.P."/>
            <person name="Ravi V."/>
            <person name="Maurya A.K."/>
            <person name="Lian M.M."/>
            <person name="Swann J.B."/>
            <person name="Ohta Y."/>
            <person name="Flajnik M.F."/>
            <person name="Sutoh Y."/>
            <person name="Kasahara M."/>
            <person name="Hoon S."/>
            <person name="Gangu V."/>
            <person name="Roy S.W."/>
            <person name="Irimia M."/>
            <person name="Korzh V."/>
            <person name="Kondrychyn I."/>
            <person name="Lim Z.W."/>
            <person name="Tay B.H."/>
            <person name="Tohari S."/>
            <person name="Kong K.W."/>
            <person name="Ho S."/>
            <person name="Lorente-Galdos B."/>
            <person name="Quilez J."/>
            <person name="Marques-Bonet T."/>
            <person name="Raney B.J."/>
            <person name="Ingham P.W."/>
            <person name="Tay A."/>
            <person name="Hillier L.W."/>
            <person name="Minx P."/>
            <person name="Boehm T."/>
            <person name="Wilson R.K."/>
            <person name="Brenner S."/>
            <person name="Warren W.C."/>
        </authorList>
    </citation>
    <scope>NUCLEOTIDE SEQUENCE</scope>
    <source>
        <tissue evidence="12">Intestine</tissue>
    </source>
</reference>
<evidence type="ECO:0000256" key="7">
    <source>
        <dbReference type="ARBA" id="ARBA00034651"/>
    </source>
</evidence>
<evidence type="ECO:0000256" key="6">
    <source>
        <dbReference type="ARBA" id="ARBA00023136"/>
    </source>
</evidence>
<feature type="region of interest" description="Disordered" evidence="10">
    <location>
        <begin position="272"/>
        <end position="294"/>
    </location>
</feature>
<dbReference type="GO" id="GO:0015204">
    <property type="term" value="F:urea transmembrane transporter activity"/>
    <property type="evidence" value="ECO:0007669"/>
    <property type="project" value="TreeGrafter"/>
</dbReference>
<evidence type="ECO:0000256" key="10">
    <source>
        <dbReference type="SAM" id="MobiDB-lite"/>
    </source>
</evidence>
<dbReference type="InterPro" id="IPR000425">
    <property type="entry name" value="MIP"/>
</dbReference>
<accession>V9KYY4</accession>
<comment type="catalytic activity">
    <reaction evidence="8">
        <text>glycerol(in) = glycerol(out)</text>
        <dbReference type="Rhea" id="RHEA:29675"/>
        <dbReference type="ChEBI" id="CHEBI:17754"/>
    </reaction>
</comment>
<feature type="transmembrane region" description="Helical" evidence="11">
    <location>
        <begin position="240"/>
        <end position="260"/>
    </location>
</feature>
<keyword evidence="6 11" id="KW-0472">Membrane</keyword>
<protein>
    <submittedName>
        <fullName evidence="12">Aquaporin-10-like protein</fullName>
    </submittedName>
</protein>
<dbReference type="OrthoDB" id="3222at2759"/>
<feature type="transmembrane region" description="Helical" evidence="11">
    <location>
        <begin position="133"/>
        <end position="154"/>
    </location>
</feature>
<dbReference type="PRINTS" id="PR02019">
    <property type="entry name" value="AQUAPORIN7"/>
</dbReference>
<dbReference type="SUPFAM" id="SSF81338">
    <property type="entry name" value="Aquaporin-like"/>
    <property type="match status" value="1"/>
</dbReference>
<evidence type="ECO:0000256" key="3">
    <source>
        <dbReference type="ARBA" id="ARBA00022448"/>
    </source>
</evidence>
<evidence type="ECO:0000256" key="8">
    <source>
        <dbReference type="ARBA" id="ARBA00049405"/>
    </source>
</evidence>
<dbReference type="Gene3D" id="1.20.1080.10">
    <property type="entry name" value="Glycerol uptake facilitator protein"/>
    <property type="match status" value="1"/>
</dbReference>
<dbReference type="GO" id="GO:0015254">
    <property type="term" value="F:glycerol channel activity"/>
    <property type="evidence" value="ECO:0007669"/>
    <property type="project" value="TreeGrafter"/>
</dbReference>
<dbReference type="GO" id="GO:0015250">
    <property type="term" value="F:water channel activity"/>
    <property type="evidence" value="ECO:0007669"/>
    <property type="project" value="TreeGrafter"/>
</dbReference>
<dbReference type="GeneID" id="103172815"/>
<dbReference type="FunFam" id="1.20.1080.10:FF:000064">
    <property type="entry name" value="Uncharacterized protein"/>
    <property type="match status" value="1"/>
</dbReference>
<dbReference type="AlphaFoldDB" id="V9KYY4"/>
<evidence type="ECO:0000256" key="1">
    <source>
        <dbReference type="ARBA" id="ARBA00004141"/>
    </source>
</evidence>
<comment type="subcellular location">
    <subcellularLocation>
        <location evidence="1">Membrane</location>
        <topology evidence="1">Multi-pass membrane protein</topology>
    </subcellularLocation>
</comment>
<dbReference type="RefSeq" id="XP_042202609.1">
    <property type="nucleotide sequence ID" value="XM_042346675.1"/>
</dbReference>
<evidence type="ECO:0000256" key="2">
    <source>
        <dbReference type="ARBA" id="ARBA00006175"/>
    </source>
</evidence>
<organism evidence="12">
    <name type="scientific">Callorhinchus milii</name>
    <name type="common">Ghost shark</name>
    <dbReference type="NCBI Taxonomy" id="7868"/>
    <lineage>
        <taxon>Eukaryota</taxon>
        <taxon>Metazoa</taxon>
        <taxon>Chordata</taxon>
        <taxon>Craniata</taxon>
        <taxon>Vertebrata</taxon>
        <taxon>Chondrichthyes</taxon>
        <taxon>Holocephali</taxon>
        <taxon>Chimaeriformes</taxon>
        <taxon>Callorhinchidae</taxon>
        <taxon>Callorhinchus</taxon>
    </lineage>
</organism>
<feature type="transmembrane region" description="Helical" evidence="11">
    <location>
        <begin position="21"/>
        <end position="46"/>
    </location>
</feature>
<proteinExistence type="evidence at transcript level"/>
<keyword evidence="4 9" id="KW-0812">Transmembrane</keyword>
<dbReference type="NCBIfam" id="TIGR00861">
    <property type="entry name" value="MIP"/>
    <property type="match status" value="1"/>
</dbReference>
<dbReference type="PANTHER" id="PTHR43829:SF13">
    <property type="entry name" value="AQUAPORIN-10"/>
    <property type="match status" value="1"/>
</dbReference>
<dbReference type="Pfam" id="PF00230">
    <property type="entry name" value="MIP"/>
    <property type="match status" value="1"/>
</dbReference>
<evidence type="ECO:0000313" key="12">
    <source>
        <dbReference type="EMBL" id="AFP04491.1"/>
    </source>
</evidence>
<feature type="transmembrane region" description="Helical" evidence="11">
    <location>
        <begin position="52"/>
        <end position="73"/>
    </location>
</feature>
<feature type="transmembrane region" description="Helical" evidence="11">
    <location>
        <begin position="160"/>
        <end position="180"/>
    </location>
</feature>
<comment type="catalytic activity">
    <reaction evidence="7">
        <text>H2O(in) = H2O(out)</text>
        <dbReference type="Rhea" id="RHEA:29667"/>
        <dbReference type="ChEBI" id="CHEBI:15377"/>
    </reaction>
</comment>
<dbReference type="EMBL" id="JW871973">
    <property type="protein sequence ID" value="AFP04491.1"/>
    <property type="molecule type" value="mRNA"/>
</dbReference>
<dbReference type="CDD" id="cd00333">
    <property type="entry name" value="MIP"/>
    <property type="match status" value="1"/>
</dbReference>
<dbReference type="InterPro" id="IPR023271">
    <property type="entry name" value="Aquaporin-like"/>
</dbReference>